<dbReference type="STRING" id="571298.SAMN04488026_102027"/>
<feature type="region of interest" description="Disordered" evidence="1">
    <location>
        <begin position="1"/>
        <end position="21"/>
    </location>
</feature>
<accession>A0A1G8UYP7</accession>
<gene>
    <name evidence="2" type="ORF">SAMN04488026_102027</name>
</gene>
<feature type="compositionally biased region" description="Basic residues" evidence="1">
    <location>
        <begin position="12"/>
        <end position="21"/>
    </location>
</feature>
<sequence length="103" mass="11583">MAVEANGEKKPTNPKRRRGHKLEKWEVSLVKAMIARGEKSDQDILAYFTRPTRSVNQGRISEIRKGTKHKAVKAASDQDLEDFLAAWPDIDHETGLSVLGDEL</sequence>
<protein>
    <submittedName>
        <fullName evidence="2">Uncharacterized protein</fullName>
    </submittedName>
</protein>
<dbReference type="RefSeq" id="WP_212635070.1">
    <property type="nucleotide sequence ID" value="NZ_FNEK01000020.1"/>
</dbReference>
<reference evidence="2 3" key="1">
    <citation type="submission" date="2016-10" db="EMBL/GenBank/DDBJ databases">
        <authorList>
            <person name="de Groot N.N."/>
        </authorList>
    </citation>
    <scope>NUCLEOTIDE SEQUENCE [LARGE SCALE GENOMIC DNA]</scope>
    <source>
        <strain evidence="2 3">DSM 25294</strain>
    </source>
</reference>
<evidence type="ECO:0000256" key="1">
    <source>
        <dbReference type="SAM" id="MobiDB-lite"/>
    </source>
</evidence>
<keyword evidence="3" id="KW-1185">Reference proteome</keyword>
<dbReference type="AlphaFoldDB" id="A0A1G8UYP7"/>
<evidence type="ECO:0000313" key="2">
    <source>
        <dbReference type="EMBL" id="SDJ58931.1"/>
    </source>
</evidence>
<feature type="compositionally biased region" description="Basic and acidic residues" evidence="1">
    <location>
        <begin position="1"/>
        <end position="11"/>
    </location>
</feature>
<dbReference type="EMBL" id="FNEK01000020">
    <property type="protein sequence ID" value="SDJ58931.1"/>
    <property type="molecule type" value="Genomic_DNA"/>
</dbReference>
<organism evidence="2 3">
    <name type="scientific">Aliiruegeria lutimaris</name>
    <dbReference type="NCBI Taxonomy" id="571298"/>
    <lineage>
        <taxon>Bacteria</taxon>
        <taxon>Pseudomonadati</taxon>
        <taxon>Pseudomonadota</taxon>
        <taxon>Alphaproteobacteria</taxon>
        <taxon>Rhodobacterales</taxon>
        <taxon>Roseobacteraceae</taxon>
        <taxon>Aliiruegeria</taxon>
    </lineage>
</organism>
<name>A0A1G8UYP7_9RHOB</name>
<dbReference type="Proteomes" id="UP000199382">
    <property type="component" value="Unassembled WGS sequence"/>
</dbReference>
<evidence type="ECO:0000313" key="3">
    <source>
        <dbReference type="Proteomes" id="UP000199382"/>
    </source>
</evidence>
<proteinExistence type="predicted"/>